<feature type="transmembrane region" description="Helical" evidence="6">
    <location>
        <begin position="269"/>
        <end position="289"/>
    </location>
</feature>
<dbReference type="PROSITE" id="PS50089">
    <property type="entry name" value="ZF_RING_2"/>
    <property type="match status" value="1"/>
</dbReference>
<dbReference type="EMBL" id="JASNQZ010000006">
    <property type="protein sequence ID" value="KAL0955910.1"/>
    <property type="molecule type" value="Genomic_DNA"/>
</dbReference>
<evidence type="ECO:0000256" key="3">
    <source>
        <dbReference type="ARBA" id="ARBA00022833"/>
    </source>
</evidence>
<evidence type="ECO:0000256" key="1">
    <source>
        <dbReference type="ARBA" id="ARBA00022723"/>
    </source>
</evidence>
<keyword evidence="9" id="KW-1185">Reference proteome</keyword>
<keyword evidence="6" id="KW-0812">Transmembrane</keyword>
<dbReference type="Gene3D" id="3.30.40.10">
    <property type="entry name" value="Zinc/RING finger domain, C3HC4 (zinc finger)"/>
    <property type="match status" value="1"/>
</dbReference>
<feature type="region of interest" description="Disordered" evidence="5">
    <location>
        <begin position="209"/>
        <end position="261"/>
    </location>
</feature>
<feature type="region of interest" description="Disordered" evidence="5">
    <location>
        <begin position="426"/>
        <end position="448"/>
    </location>
</feature>
<organism evidence="8 9">
    <name type="scientific">Hohenbuehelia grisea</name>
    <dbReference type="NCBI Taxonomy" id="104357"/>
    <lineage>
        <taxon>Eukaryota</taxon>
        <taxon>Fungi</taxon>
        <taxon>Dikarya</taxon>
        <taxon>Basidiomycota</taxon>
        <taxon>Agaricomycotina</taxon>
        <taxon>Agaricomycetes</taxon>
        <taxon>Agaricomycetidae</taxon>
        <taxon>Agaricales</taxon>
        <taxon>Pleurotineae</taxon>
        <taxon>Pleurotaceae</taxon>
        <taxon>Hohenbuehelia</taxon>
    </lineage>
</organism>
<evidence type="ECO:0000256" key="5">
    <source>
        <dbReference type="SAM" id="MobiDB-lite"/>
    </source>
</evidence>
<dbReference type="InterPro" id="IPR001841">
    <property type="entry name" value="Znf_RING"/>
</dbReference>
<keyword evidence="2 4" id="KW-0863">Zinc-finger</keyword>
<accession>A0ABR3JJG5</accession>
<proteinExistence type="predicted"/>
<comment type="caution">
    <text evidence="8">The sequence shown here is derived from an EMBL/GenBank/DDBJ whole genome shotgun (WGS) entry which is preliminary data.</text>
</comment>
<name>A0ABR3JJG5_9AGAR</name>
<dbReference type="PANTHER" id="PTHR45931:SF3">
    <property type="entry name" value="RING ZINC FINGER-CONTAINING PROTEIN"/>
    <property type="match status" value="1"/>
</dbReference>
<evidence type="ECO:0000313" key="8">
    <source>
        <dbReference type="EMBL" id="KAL0955910.1"/>
    </source>
</evidence>
<evidence type="ECO:0000256" key="2">
    <source>
        <dbReference type="ARBA" id="ARBA00022771"/>
    </source>
</evidence>
<dbReference type="PANTHER" id="PTHR45931">
    <property type="entry name" value="SI:CH211-59O9.10"/>
    <property type="match status" value="1"/>
</dbReference>
<gene>
    <name evidence="8" type="ORF">HGRIS_002101</name>
</gene>
<dbReference type="Pfam" id="PF13639">
    <property type="entry name" value="zf-RING_2"/>
    <property type="match status" value="1"/>
</dbReference>
<keyword evidence="1" id="KW-0479">Metal-binding</keyword>
<dbReference type="InterPro" id="IPR013083">
    <property type="entry name" value="Znf_RING/FYVE/PHD"/>
</dbReference>
<protein>
    <recommendedName>
        <fullName evidence="7">RING-type domain-containing protein</fullName>
    </recommendedName>
</protein>
<dbReference type="Proteomes" id="UP001556367">
    <property type="component" value="Unassembled WGS sequence"/>
</dbReference>
<feature type="compositionally biased region" description="Low complexity" evidence="5">
    <location>
        <begin position="219"/>
        <end position="236"/>
    </location>
</feature>
<feature type="transmembrane region" description="Helical" evidence="6">
    <location>
        <begin position="301"/>
        <end position="318"/>
    </location>
</feature>
<dbReference type="SUPFAM" id="SSF57850">
    <property type="entry name" value="RING/U-box"/>
    <property type="match status" value="1"/>
</dbReference>
<keyword evidence="6" id="KW-0472">Membrane</keyword>
<dbReference type="SMART" id="SM00184">
    <property type="entry name" value="RING"/>
    <property type="match status" value="1"/>
</dbReference>
<keyword evidence="6" id="KW-1133">Transmembrane helix</keyword>
<feature type="transmembrane region" description="Helical" evidence="6">
    <location>
        <begin position="178"/>
        <end position="201"/>
    </location>
</feature>
<feature type="transmembrane region" description="Helical" evidence="6">
    <location>
        <begin position="325"/>
        <end position="343"/>
    </location>
</feature>
<keyword evidence="3" id="KW-0862">Zinc</keyword>
<feature type="transmembrane region" description="Helical" evidence="6">
    <location>
        <begin position="132"/>
        <end position="158"/>
    </location>
</feature>
<evidence type="ECO:0000313" key="9">
    <source>
        <dbReference type="Proteomes" id="UP001556367"/>
    </source>
</evidence>
<evidence type="ECO:0000256" key="4">
    <source>
        <dbReference type="PROSITE-ProRule" id="PRU00175"/>
    </source>
</evidence>
<evidence type="ECO:0000256" key="6">
    <source>
        <dbReference type="SAM" id="Phobius"/>
    </source>
</evidence>
<feature type="region of interest" description="Disordered" evidence="5">
    <location>
        <begin position="1"/>
        <end position="79"/>
    </location>
</feature>
<sequence>MSTDAQASLRRSRSTGDLHPPQSRQNSHVRSPQHSRHSTTITHQHGRAPALNLGEGASLVSSPPLAHREPRSARTSTVGVGGIFSPPAAVVQGMDDAQAHHQHLTIVYRQSWFSRTLAFFGYGRNASHSRRIFVSLLWNQGLGFTQIVIIITMLSIAGSKESPTVPGRTEWKACSRPLGAWCCLWIGRVILACFLTYWGWVRDRTAQRTQMDHEGNPIPQSNSSSSSNRPQASSNATTNGRGGSRSQSNNAGRHVVETGPPRSMPYTRLSLLSSLLTLSWFLTAHILAYTSVDTCRHSSPHLWWLIFGILCIMYLMVLEVVLLGFIVFVVAPILFVFWNILLVCIGRHPLQNPAMIKPEIGKLPKSVVDRIPLVTYIPPPPEDFAINSPITIPDPVYSYPPNSPSATAKPKTRPKRRFRFLRKLGKKSESGGDGKATADGKEPTRTVDEPQTWEDQWELGDYPFVRLEGNRAACAICLMDFDEPKRLFEHPAIKKPTAAVDDAGAPGATPVIGSAAADEDEKHGKEPTIDVVALPAVSQGDVEEVRVEPPVAVDDPELKLADAGEGAQPLRLLGCGHVFHKTCVDPWLTDVSGRCPVCQRPVELPEPPKGKRGNRRQP</sequence>
<evidence type="ECO:0000259" key="7">
    <source>
        <dbReference type="PROSITE" id="PS50089"/>
    </source>
</evidence>
<feature type="domain" description="RING-type" evidence="7">
    <location>
        <begin position="575"/>
        <end position="599"/>
    </location>
</feature>
<dbReference type="InterPro" id="IPR051834">
    <property type="entry name" value="RING_finger_E3_ligase"/>
</dbReference>
<reference evidence="9" key="1">
    <citation type="submission" date="2024-06" db="EMBL/GenBank/DDBJ databases">
        <title>Multi-omics analyses provide insights into the biosynthesis of the anticancer antibiotic pleurotin in Hohenbuehelia grisea.</title>
        <authorList>
            <person name="Weaver J.A."/>
            <person name="Alberti F."/>
        </authorList>
    </citation>
    <scope>NUCLEOTIDE SEQUENCE [LARGE SCALE GENOMIC DNA]</scope>
    <source>
        <strain evidence="9">T-177</strain>
    </source>
</reference>